<organism evidence="1">
    <name type="scientific">marine sediment metagenome</name>
    <dbReference type="NCBI Taxonomy" id="412755"/>
    <lineage>
        <taxon>unclassified sequences</taxon>
        <taxon>metagenomes</taxon>
        <taxon>ecological metagenomes</taxon>
    </lineage>
</organism>
<proteinExistence type="predicted"/>
<protein>
    <submittedName>
        <fullName evidence="1">Uncharacterized protein</fullName>
    </submittedName>
</protein>
<accession>X1GRB3</accession>
<comment type="caution">
    <text evidence="1">The sequence shown here is derived from an EMBL/GenBank/DDBJ whole genome shotgun (WGS) entry which is preliminary data.</text>
</comment>
<dbReference type="AlphaFoldDB" id="X1GRB3"/>
<sequence length="148" mass="16342">MPDILIPLTFEDLPVKPPLAGRPRISDDIQQTAALLVGWDKTTRRLIFVNPSGVLHNASPPVKGIINQQADGDADTYNGGDISTSEVMIRAKPTNTGRIWVNVGDVAAVDTGYPLDTGEWVRFSINNLHSLHLYFTKDDDWAIILYTK</sequence>
<name>X1GRB3_9ZZZZ</name>
<dbReference type="EMBL" id="BARU01010648">
    <property type="protein sequence ID" value="GAH35528.1"/>
    <property type="molecule type" value="Genomic_DNA"/>
</dbReference>
<evidence type="ECO:0000313" key="1">
    <source>
        <dbReference type="EMBL" id="GAH35528.1"/>
    </source>
</evidence>
<gene>
    <name evidence="1" type="ORF">S03H2_20244</name>
</gene>
<reference evidence="1" key="1">
    <citation type="journal article" date="2014" name="Front. Microbiol.">
        <title>High frequency of phylogenetically diverse reductive dehalogenase-homologous genes in deep subseafloor sedimentary metagenomes.</title>
        <authorList>
            <person name="Kawai M."/>
            <person name="Futagami T."/>
            <person name="Toyoda A."/>
            <person name="Takaki Y."/>
            <person name="Nishi S."/>
            <person name="Hori S."/>
            <person name="Arai W."/>
            <person name="Tsubouchi T."/>
            <person name="Morono Y."/>
            <person name="Uchiyama I."/>
            <person name="Ito T."/>
            <person name="Fujiyama A."/>
            <person name="Inagaki F."/>
            <person name="Takami H."/>
        </authorList>
    </citation>
    <scope>NUCLEOTIDE SEQUENCE</scope>
    <source>
        <strain evidence="1">Expedition CK06-06</strain>
    </source>
</reference>